<dbReference type="PANTHER" id="PTHR12630:SF1">
    <property type="entry name" value="GLUCOSIDASE 2 SUBUNIT BETA"/>
    <property type="match status" value="1"/>
</dbReference>
<evidence type="ECO:0000259" key="7">
    <source>
        <dbReference type="PROSITE" id="PS51914"/>
    </source>
</evidence>
<dbReference type="EMBL" id="BEYU01000202">
    <property type="protein sequence ID" value="GBG34569.1"/>
    <property type="molecule type" value="Genomic_DNA"/>
</dbReference>
<dbReference type="Proteomes" id="UP000241890">
    <property type="component" value="Unassembled WGS sequence"/>
</dbReference>
<evidence type="ECO:0000256" key="1">
    <source>
        <dbReference type="ARBA" id="ARBA00022387"/>
    </source>
</evidence>
<dbReference type="AlphaFoldDB" id="A0A2R5GW61"/>
<comment type="caution">
    <text evidence="8">The sequence shown here is derived from an EMBL/GenBank/DDBJ whole genome shotgun (WGS) entry which is preliminary data.</text>
</comment>
<evidence type="ECO:0000256" key="6">
    <source>
        <dbReference type="SAM" id="SignalP"/>
    </source>
</evidence>
<dbReference type="InterPro" id="IPR044865">
    <property type="entry name" value="MRH_dom"/>
</dbReference>
<dbReference type="Pfam" id="PF13015">
    <property type="entry name" value="PRKCSH_1"/>
    <property type="match status" value="1"/>
</dbReference>
<dbReference type="Gene3D" id="2.70.130.10">
    <property type="entry name" value="Mannose-6-phosphate receptor binding domain"/>
    <property type="match status" value="1"/>
</dbReference>
<dbReference type="GO" id="GO:0017177">
    <property type="term" value="C:glucosidase II complex"/>
    <property type="evidence" value="ECO:0007669"/>
    <property type="project" value="TreeGrafter"/>
</dbReference>
<feature type="region of interest" description="Disordered" evidence="5">
    <location>
        <begin position="281"/>
        <end position="334"/>
    </location>
</feature>
<dbReference type="InterPro" id="IPR009011">
    <property type="entry name" value="Man6P_isomerase_rcpt-bd_dom_sf"/>
</dbReference>
<keyword evidence="3" id="KW-0256">Endoplasmic reticulum</keyword>
<feature type="compositionally biased region" description="Acidic residues" evidence="5">
    <location>
        <begin position="320"/>
        <end position="329"/>
    </location>
</feature>
<evidence type="ECO:0000256" key="5">
    <source>
        <dbReference type="SAM" id="MobiDB-lite"/>
    </source>
</evidence>
<name>A0A2R5GW61_9STRA</name>
<keyword evidence="9" id="KW-1185">Reference proteome</keyword>
<dbReference type="InParanoid" id="A0A2R5GW61"/>
<evidence type="ECO:0000256" key="3">
    <source>
        <dbReference type="ARBA" id="ARBA00022824"/>
    </source>
</evidence>
<feature type="compositionally biased region" description="Basic and acidic residues" evidence="5">
    <location>
        <begin position="293"/>
        <end position="308"/>
    </location>
</feature>
<keyword evidence="2 6" id="KW-0732">Signal</keyword>
<dbReference type="OrthoDB" id="28322at2759"/>
<proteinExistence type="predicted"/>
<gene>
    <name evidence="8" type="ORF">FCC1311_107902</name>
</gene>
<feature type="domain" description="MRH" evidence="7">
    <location>
        <begin position="472"/>
        <end position="581"/>
    </location>
</feature>
<organism evidence="8 9">
    <name type="scientific">Hondaea fermentalgiana</name>
    <dbReference type="NCBI Taxonomy" id="2315210"/>
    <lineage>
        <taxon>Eukaryota</taxon>
        <taxon>Sar</taxon>
        <taxon>Stramenopiles</taxon>
        <taxon>Bigyra</taxon>
        <taxon>Labyrinthulomycetes</taxon>
        <taxon>Thraustochytrida</taxon>
        <taxon>Thraustochytriidae</taxon>
        <taxon>Hondaea</taxon>
    </lineage>
</organism>
<dbReference type="GO" id="GO:0006491">
    <property type="term" value="P:N-glycan processing"/>
    <property type="evidence" value="ECO:0007669"/>
    <property type="project" value="TreeGrafter"/>
</dbReference>
<dbReference type="InterPro" id="IPR039794">
    <property type="entry name" value="Gtb1-like"/>
</dbReference>
<dbReference type="PROSITE" id="PS51914">
    <property type="entry name" value="MRH"/>
    <property type="match status" value="1"/>
</dbReference>
<accession>A0A2R5GW61</accession>
<dbReference type="Pfam" id="PF12999">
    <property type="entry name" value="PRKCSH-like"/>
    <property type="match status" value="1"/>
</dbReference>
<protein>
    <recommendedName>
        <fullName evidence="1">Glucosidase 2 subunit beta</fullName>
    </recommendedName>
</protein>
<feature type="signal peptide" evidence="6">
    <location>
        <begin position="1"/>
        <end position="27"/>
    </location>
</feature>
<dbReference type="SUPFAM" id="SSF50911">
    <property type="entry name" value="Mannose 6-phosphate receptor domain"/>
    <property type="match status" value="1"/>
</dbReference>
<sequence length="585" mass="64119">MRVSARRATATVIAASWIASLVPLTTGSRPCVMALDKLDAQAQGCEPDSIADVSGHAAEGRWACCPDDGAQTLLLSRPRPDAVAAPKCSCSEGSTASFRCDDTKLLRLDQVNDDYCDCDDGSDEVGTSACSHSSKETSLFWCANDGFEPRAIPDSRVRDGICDCCDGSDEMVASNSKNRLANAPCSNTCATLQAEKVKQRTASLQLVAQGRRAADALLEEQSNSRDDASKRAEILRKLASSLESTLKARVKAVWDVEEQKQRRVFREKQLGWARRQSRRWRLQGQRAIGPESATDHEGAGSDDPERHMSASAVAGHANENADEEEMEMENENKNDDLEDNLAKIRNNIETAAGIKEALQLLNVTYWSEKALAKSLTTLSPVRIWFVQNGVYDLWLRFWDAGPTMYFYFWQGSSFRDDMIKSSPQLSRLKQVDDKINDLIARCRALATRALGPSAGPIDTSAWPDPKFAALEGRCLSQNLMGYKYSLCLFKSAKQGTTSLGKFKGWSSSSGPVCVEDPVTGEMPLQGCASLSFADGAKCWNGPKRSVDVRFRCGIENEIISVDEPSTCAYAIVVETPFACEHIQII</sequence>
<keyword evidence="4" id="KW-1015">Disulfide bond</keyword>
<evidence type="ECO:0000313" key="9">
    <source>
        <dbReference type="Proteomes" id="UP000241890"/>
    </source>
</evidence>
<feature type="chain" id="PRO_5015352331" description="Glucosidase 2 subunit beta" evidence="6">
    <location>
        <begin position="28"/>
        <end position="585"/>
    </location>
</feature>
<evidence type="ECO:0000313" key="8">
    <source>
        <dbReference type="EMBL" id="GBG34569.1"/>
    </source>
</evidence>
<evidence type="ECO:0000256" key="4">
    <source>
        <dbReference type="ARBA" id="ARBA00023157"/>
    </source>
</evidence>
<evidence type="ECO:0000256" key="2">
    <source>
        <dbReference type="ARBA" id="ARBA00022729"/>
    </source>
</evidence>
<reference evidence="8 9" key="1">
    <citation type="submission" date="2017-12" db="EMBL/GenBank/DDBJ databases">
        <title>Sequencing, de novo assembly and annotation of complete genome of a new Thraustochytrid species, strain FCC1311.</title>
        <authorList>
            <person name="Sedici K."/>
            <person name="Godart F."/>
            <person name="Aiese Cigliano R."/>
            <person name="Sanseverino W."/>
            <person name="Barakat M."/>
            <person name="Ortet P."/>
            <person name="Marechal E."/>
            <person name="Cagnac O."/>
            <person name="Amato A."/>
        </authorList>
    </citation>
    <scope>NUCLEOTIDE SEQUENCE [LARGE SCALE GENOMIC DNA]</scope>
</reference>
<dbReference type="PANTHER" id="PTHR12630">
    <property type="entry name" value="N-LINKED OLIGOSACCHARIDE PROCESSING"/>
    <property type="match status" value="1"/>
</dbReference>
<dbReference type="InterPro" id="IPR036607">
    <property type="entry name" value="PRKCSH"/>
</dbReference>
<dbReference type="InterPro" id="IPR028146">
    <property type="entry name" value="PRKCSH_N"/>
</dbReference>